<keyword evidence="3" id="KW-1185">Reference proteome</keyword>
<dbReference type="InterPro" id="IPR012318">
    <property type="entry name" value="HTH_CRP"/>
</dbReference>
<evidence type="ECO:0000313" key="3">
    <source>
        <dbReference type="Proteomes" id="UP000472580"/>
    </source>
</evidence>
<dbReference type="Gene3D" id="1.10.10.10">
    <property type="entry name" value="Winged helix-like DNA-binding domain superfamily/Winged helix DNA-binding domain"/>
    <property type="match status" value="1"/>
</dbReference>
<dbReference type="AlphaFoldDB" id="A0A6L6YHU4"/>
<gene>
    <name evidence="2" type="ORF">E5987_03335</name>
</gene>
<dbReference type="OrthoDB" id="6117444at2"/>
<proteinExistence type="predicted"/>
<evidence type="ECO:0000313" key="2">
    <source>
        <dbReference type="EMBL" id="MVX56238.1"/>
    </source>
</evidence>
<dbReference type="SMART" id="SM00419">
    <property type="entry name" value="HTH_CRP"/>
    <property type="match status" value="1"/>
</dbReference>
<dbReference type="GO" id="GO:0003677">
    <property type="term" value="F:DNA binding"/>
    <property type="evidence" value="ECO:0007669"/>
    <property type="project" value="InterPro"/>
</dbReference>
<dbReference type="GO" id="GO:0006355">
    <property type="term" value="P:regulation of DNA-templated transcription"/>
    <property type="evidence" value="ECO:0007669"/>
    <property type="project" value="InterPro"/>
</dbReference>
<dbReference type="InterPro" id="IPR036388">
    <property type="entry name" value="WH-like_DNA-bd_sf"/>
</dbReference>
<dbReference type="Proteomes" id="UP000472580">
    <property type="component" value="Unassembled WGS sequence"/>
</dbReference>
<sequence length="172" mass="19552">MLRTRRTPKDRAAFPTELPTGLHIPAGVSPEVYASHRDILSVLLLRFMTSRLRAMYQAYDGDLTLCLVLGEIASRNTERFYDERRGYMPADAHGQRQLLPCNALSISDVTGIPRETVRRKLAKLVELGWIEKTPEDMYVITDKIGTVFAAFDDSQTYDLMKTSERISNVLRS</sequence>
<accession>A0A6L6YHU4</accession>
<dbReference type="RefSeq" id="WP_160334674.1">
    <property type="nucleotide sequence ID" value="NZ_CALPCV010000003.1"/>
</dbReference>
<dbReference type="EMBL" id="WSRP01000007">
    <property type="protein sequence ID" value="MVX56238.1"/>
    <property type="molecule type" value="Genomic_DNA"/>
</dbReference>
<reference evidence="2 3" key="1">
    <citation type="submission" date="2019-12" db="EMBL/GenBank/DDBJ databases">
        <title>Microbes associate with the intestines of laboratory mice.</title>
        <authorList>
            <person name="Navarre W."/>
            <person name="Wong E."/>
        </authorList>
    </citation>
    <scope>NUCLEOTIDE SEQUENCE [LARGE SCALE GENOMIC DNA]</scope>
    <source>
        <strain evidence="2 3">NM82_D38</strain>
    </source>
</reference>
<dbReference type="InterPro" id="IPR036390">
    <property type="entry name" value="WH_DNA-bd_sf"/>
</dbReference>
<name>A0A6L6YHU4_9BURK</name>
<dbReference type="SUPFAM" id="SSF46785">
    <property type="entry name" value="Winged helix' DNA-binding domain"/>
    <property type="match status" value="1"/>
</dbReference>
<feature type="domain" description="HTH crp-type" evidence="1">
    <location>
        <begin position="93"/>
        <end position="142"/>
    </location>
</feature>
<organism evidence="2 3">
    <name type="scientific">Parasutterella muris</name>
    <dbReference type="NCBI Taxonomy" id="2565572"/>
    <lineage>
        <taxon>Bacteria</taxon>
        <taxon>Pseudomonadati</taxon>
        <taxon>Pseudomonadota</taxon>
        <taxon>Betaproteobacteria</taxon>
        <taxon>Burkholderiales</taxon>
        <taxon>Sutterellaceae</taxon>
        <taxon>Parasutterella</taxon>
    </lineage>
</organism>
<protein>
    <submittedName>
        <fullName evidence="2">Crp/Fnr family transcriptional regulator</fullName>
    </submittedName>
</protein>
<evidence type="ECO:0000259" key="1">
    <source>
        <dbReference type="SMART" id="SM00419"/>
    </source>
</evidence>
<comment type="caution">
    <text evidence="2">The sequence shown here is derived from an EMBL/GenBank/DDBJ whole genome shotgun (WGS) entry which is preliminary data.</text>
</comment>